<dbReference type="Gene3D" id="3.60.130.10">
    <property type="entry name" value="Clavaminate synthase-like"/>
    <property type="match status" value="1"/>
</dbReference>
<dbReference type="PANTHER" id="PTHR43779">
    <property type="entry name" value="DIOXYGENASE RV0097-RELATED"/>
    <property type="match status" value="1"/>
</dbReference>
<evidence type="ECO:0000256" key="4">
    <source>
        <dbReference type="ARBA" id="ARBA00023002"/>
    </source>
</evidence>
<dbReference type="InterPro" id="IPR042098">
    <property type="entry name" value="TauD-like_sf"/>
</dbReference>
<keyword evidence="8" id="KW-1185">Reference proteome</keyword>
<evidence type="ECO:0000256" key="5">
    <source>
        <dbReference type="ARBA" id="ARBA00023004"/>
    </source>
</evidence>
<reference evidence="7 8" key="1">
    <citation type="submission" date="2019-06" db="EMBL/GenBank/DDBJ databases">
        <authorList>
            <person name="Broberg M."/>
        </authorList>
    </citation>
    <scope>NUCLEOTIDE SEQUENCE [LARGE SCALE GENOMIC DNA]</scope>
</reference>
<dbReference type="InterPro" id="IPR003819">
    <property type="entry name" value="TauD/TfdA-like"/>
</dbReference>
<dbReference type="PANTHER" id="PTHR43779:SF3">
    <property type="entry name" value="(3R)-3-[(CARBOXYMETHYL)AMINO]FATTY ACID OXYGENASE_DECARBOXYLASE"/>
    <property type="match status" value="1"/>
</dbReference>
<dbReference type="InterPro" id="IPR051178">
    <property type="entry name" value="TfdA_dioxygenase"/>
</dbReference>
<sequence>MPSKVESTGLEFTPLHKTFGAEVKGMTWDLPTPKDTIEKITDAVHKYGVLVFRKANLSNEQHINFSRQLGELDDVKAHIKAGRAMRFPEQPEIFDVSNLDEHGNVITDADPLRRANNKGNTLWHADMAYNPQRCAYSLLRAVELPPHGTGGETEYLDSRTAYEDMPTSMKDRIEHLITNNSLFHNRKIAAPETFKDVDPLKFPMSRHRLVQTHEPSGRKNIYVTTYAHHFDNQSCEESQPLLNELLAWVSQPKYLLSVPYENDGDLVLWDNRAVLHRATETGTYEGKYRRDMRRTTVKDGGKYGWGENGVNCNWQAGLTN</sequence>
<keyword evidence="5" id="KW-0408">Iron</keyword>
<dbReference type="EMBL" id="CABFNS010000737">
    <property type="protein sequence ID" value="VUC25601.1"/>
    <property type="molecule type" value="Genomic_DNA"/>
</dbReference>
<keyword evidence="2" id="KW-0479">Metal-binding</keyword>
<evidence type="ECO:0000256" key="1">
    <source>
        <dbReference type="ARBA" id="ARBA00005896"/>
    </source>
</evidence>
<dbReference type="Proteomes" id="UP000766486">
    <property type="component" value="Unassembled WGS sequence"/>
</dbReference>
<name>A0ABY6U3Q8_BIOOC</name>
<organism evidence="7 8">
    <name type="scientific">Bionectria ochroleuca</name>
    <name type="common">Gliocladium roseum</name>
    <dbReference type="NCBI Taxonomy" id="29856"/>
    <lineage>
        <taxon>Eukaryota</taxon>
        <taxon>Fungi</taxon>
        <taxon>Dikarya</taxon>
        <taxon>Ascomycota</taxon>
        <taxon>Pezizomycotina</taxon>
        <taxon>Sordariomycetes</taxon>
        <taxon>Hypocreomycetidae</taxon>
        <taxon>Hypocreales</taxon>
        <taxon>Bionectriaceae</taxon>
        <taxon>Clonostachys</taxon>
    </lineage>
</organism>
<feature type="domain" description="TauD/TfdA-like" evidence="6">
    <location>
        <begin position="11"/>
        <end position="296"/>
    </location>
</feature>
<dbReference type="SUPFAM" id="SSF51197">
    <property type="entry name" value="Clavaminate synthase-like"/>
    <property type="match status" value="1"/>
</dbReference>
<evidence type="ECO:0000256" key="2">
    <source>
        <dbReference type="ARBA" id="ARBA00022723"/>
    </source>
</evidence>
<dbReference type="Pfam" id="PF02668">
    <property type="entry name" value="TauD"/>
    <property type="match status" value="1"/>
</dbReference>
<gene>
    <name evidence="7" type="ORF">CLO192961_LOCUS172222</name>
</gene>
<evidence type="ECO:0000256" key="3">
    <source>
        <dbReference type="ARBA" id="ARBA00022964"/>
    </source>
</evidence>
<keyword evidence="4" id="KW-0560">Oxidoreductase</keyword>
<keyword evidence="3" id="KW-0223">Dioxygenase</keyword>
<proteinExistence type="inferred from homology"/>
<protein>
    <recommendedName>
        <fullName evidence="6">TauD/TfdA-like domain-containing protein</fullName>
    </recommendedName>
</protein>
<comment type="similarity">
    <text evidence="1">Belongs to the TfdA dioxygenase family.</text>
</comment>
<evidence type="ECO:0000313" key="7">
    <source>
        <dbReference type="EMBL" id="VUC25601.1"/>
    </source>
</evidence>
<comment type="caution">
    <text evidence="7">The sequence shown here is derived from an EMBL/GenBank/DDBJ whole genome shotgun (WGS) entry which is preliminary data.</text>
</comment>
<evidence type="ECO:0000313" key="8">
    <source>
        <dbReference type="Proteomes" id="UP000766486"/>
    </source>
</evidence>
<evidence type="ECO:0000259" key="6">
    <source>
        <dbReference type="Pfam" id="PF02668"/>
    </source>
</evidence>
<accession>A0ABY6U3Q8</accession>